<dbReference type="SUPFAM" id="SSF57850">
    <property type="entry name" value="RING/U-box"/>
    <property type="match status" value="1"/>
</dbReference>
<dbReference type="GO" id="GO:0008270">
    <property type="term" value="F:zinc ion binding"/>
    <property type="evidence" value="ECO:0007669"/>
    <property type="project" value="UniProtKB-KW"/>
</dbReference>
<feature type="compositionally biased region" description="Polar residues" evidence="13">
    <location>
        <begin position="749"/>
        <end position="764"/>
    </location>
</feature>
<dbReference type="PROSITE" id="PS50089">
    <property type="entry name" value="ZF_RING_2"/>
    <property type="match status" value="1"/>
</dbReference>
<gene>
    <name evidence="17" type="ORF">M5D96_006491</name>
</gene>
<dbReference type="OrthoDB" id="7237699at2759"/>
<keyword evidence="9 12" id="KW-0862">Zinc</keyword>
<dbReference type="Pfam" id="PF02761">
    <property type="entry name" value="Cbl_N2"/>
    <property type="match status" value="1"/>
</dbReference>
<dbReference type="FunFam" id="3.30.40.10:FF:000015">
    <property type="entry name" value="E3 ubiquitin-protein ligase CBL"/>
    <property type="match status" value="1"/>
</dbReference>
<evidence type="ECO:0000256" key="3">
    <source>
        <dbReference type="ARBA" id="ARBA00004906"/>
    </source>
</evidence>
<evidence type="ECO:0000256" key="7">
    <source>
        <dbReference type="ARBA" id="ARBA00022771"/>
    </source>
</evidence>
<keyword evidence="8 12" id="KW-0833">Ubl conjugation pathway</keyword>
<dbReference type="AlphaFoldDB" id="A0A9P9YP34"/>
<dbReference type="Pfam" id="PF02762">
    <property type="entry name" value="Cbl_N3"/>
    <property type="match status" value="1"/>
</dbReference>
<dbReference type="InterPro" id="IPR017907">
    <property type="entry name" value="Znf_RING_CS"/>
</dbReference>
<comment type="domain">
    <text evidence="12">The N-terminus is composed of the phosphotyrosine binding (PTB) domain, a short linker region and the RING-type zinc finger. The PTB domain, which is also called TKB (tyrosine kinase binding) domain, is composed of three different subdomains: a four-helix bundle (4H), a calcium-binding EF hand and a divergent SH2 domain.</text>
</comment>
<comment type="pathway">
    <text evidence="3 12">Protein modification; protein ubiquitination.</text>
</comment>
<dbReference type="GO" id="GO:0007166">
    <property type="term" value="P:cell surface receptor signaling pathway"/>
    <property type="evidence" value="ECO:0007669"/>
    <property type="project" value="InterPro"/>
</dbReference>
<dbReference type="GO" id="GO:0061630">
    <property type="term" value="F:ubiquitin protein ligase activity"/>
    <property type="evidence" value="ECO:0007669"/>
    <property type="project" value="UniProtKB-EC"/>
</dbReference>
<dbReference type="InterPro" id="IPR024162">
    <property type="entry name" value="Adaptor_Cbl"/>
</dbReference>
<feature type="region of interest" description="Disordered" evidence="13">
    <location>
        <begin position="463"/>
        <end position="488"/>
    </location>
</feature>
<feature type="compositionally biased region" description="Low complexity" evidence="13">
    <location>
        <begin position="597"/>
        <end position="615"/>
    </location>
</feature>
<evidence type="ECO:0000259" key="16">
    <source>
        <dbReference type="PROSITE" id="PS51506"/>
    </source>
</evidence>
<evidence type="ECO:0000256" key="6">
    <source>
        <dbReference type="ARBA" id="ARBA00022723"/>
    </source>
</evidence>
<dbReference type="SUPFAM" id="SSF46934">
    <property type="entry name" value="UBA-like"/>
    <property type="match status" value="1"/>
</dbReference>
<dbReference type="CDD" id="cd14318">
    <property type="entry name" value="UBA_Cbl_like"/>
    <property type="match status" value="1"/>
</dbReference>
<dbReference type="Gene3D" id="1.20.930.20">
    <property type="entry name" value="Adaptor protein Cbl, N-terminal domain"/>
    <property type="match status" value="1"/>
</dbReference>
<dbReference type="InterPro" id="IPR014742">
    <property type="entry name" value="Adaptor_Cbl_SH2-like"/>
</dbReference>
<dbReference type="Proteomes" id="UP001059596">
    <property type="component" value="Unassembled WGS sequence"/>
</dbReference>
<evidence type="ECO:0000313" key="17">
    <source>
        <dbReference type="EMBL" id="KAI8040548.1"/>
    </source>
</evidence>
<reference evidence="17" key="1">
    <citation type="journal article" date="2023" name="Genome Biol. Evol.">
        <title>Long-read-based Genome Assembly of Drosophila gunungcola Reveals Fewer Chemosensory Genes in Flower-breeding Species.</title>
        <authorList>
            <person name="Negi A."/>
            <person name="Liao B.Y."/>
            <person name="Yeh S.D."/>
        </authorList>
    </citation>
    <scope>NUCLEOTIDE SEQUENCE</scope>
    <source>
        <strain evidence="17">Sukarami</strain>
    </source>
</reference>
<accession>A0A9P9YP34</accession>
<dbReference type="Gene3D" id="3.30.40.10">
    <property type="entry name" value="Zinc/RING finger domain, C3HC4 (zinc finger)"/>
    <property type="match status" value="1"/>
</dbReference>
<dbReference type="InterPro" id="IPR001841">
    <property type="entry name" value="Znf_RING"/>
</dbReference>
<dbReference type="GO" id="GO:0005737">
    <property type="term" value="C:cytoplasm"/>
    <property type="evidence" value="ECO:0007669"/>
    <property type="project" value="UniProtKB-SubCell"/>
</dbReference>
<evidence type="ECO:0000256" key="11">
    <source>
        <dbReference type="PROSITE-ProRule" id="PRU00175"/>
    </source>
</evidence>
<comment type="catalytic activity">
    <reaction evidence="1 12">
        <text>S-ubiquitinyl-[E2 ubiquitin-conjugating enzyme]-L-cysteine + [acceptor protein]-L-lysine = [E2 ubiquitin-conjugating enzyme]-L-cysteine + N(6)-ubiquitinyl-[acceptor protein]-L-lysine.</text>
        <dbReference type="EC" id="2.3.2.27"/>
    </reaction>
</comment>
<dbReference type="GO" id="GO:0017124">
    <property type="term" value="F:SH3 domain binding"/>
    <property type="evidence" value="ECO:0007669"/>
    <property type="project" value="TreeGrafter"/>
</dbReference>
<evidence type="ECO:0000259" key="15">
    <source>
        <dbReference type="PROSITE" id="PS50089"/>
    </source>
</evidence>
<sequence>MATRGSGTRVQSQPKIFPSLLSKLHGAISEACVSQRLSTDKKTLEKTWKLMDKVVKLCQQPKMNLKNSPPFILDILPDTYQRLRLIYSKNEDQMHLLHANEHFNVFINNLMRKCKQAIKLFKEGKEKMFDENSHYRRNLTKLSLVFSHMLSELKAIFPNGVFAGDQFRITKADAADFWKSNFGNSTLVPWKIFRQELNKVHPIISGLEAMALKTTIDLTCNDFISNFEFDVFTRLFQPWVTLLRNWQILAVTHPGYVAFLTYDEVKARLQRYIVKAGSYVFRLSCTRLGQWAIGYVTAEGEILQTIPQNKSLCQALLDGHREGFYLYPDGQAYNPDLSSAVQSPTEDHITVTQEQYELYCEMGSTFQLCKICAENDKDIRIEPCGHLLCTPCLTSWQVDSEGQGCPFCRAEIKGTEQIVVDAFDPRKQHNRNVTNGRQQQQEEDDTEDIGDFNIATSSLHALSTSSTVAAEKHSPHTSPRLGRRSTTPSLMAVQNDLYAGGTPTLSLPSSSCSSIAAASTSSSSSSASVATVAALSSSSSSSSQHQQPQPSAPPASAVLSNGGGGISTSQKNTNRMSAPLIGSCVANSTYGQKLPQSSSHNNSSTTSDNASSSSSYAILQNIHDPGTPGPTASVAVAPPLPPRKSSPGVETPSKATAPPPPSSSKSIDNIQCSLDNVPPQTTAPPIPPHVSPCVDTLAEDLMRQQRIATSTTSPVLSLLDEDIVEVGPAETISGVIDTRPLEARGVTLSRQDSASSHYTQLCTTSSGGGGGGVGSAAALANGKKATPAKQSQTTTTPTTVAAVAGNGANPPQQSQPLLYANVTINQKDCGTVPYENINLEYIARLMNAGYSKENAITALGISRNNIEMAGDILREFVSKNSA</sequence>
<feature type="region of interest" description="Disordered" evidence="13">
    <location>
        <begin position="749"/>
        <end position="772"/>
    </location>
</feature>
<keyword evidence="4" id="KW-0963">Cytoplasm</keyword>
<dbReference type="InterPro" id="IPR036860">
    <property type="entry name" value="SH2_dom_sf"/>
</dbReference>
<dbReference type="PANTHER" id="PTHR23007:SF11">
    <property type="entry name" value="E3 UBIQUITIN-PROTEIN LIGASE CBL"/>
    <property type="match status" value="1"/>
</dbReference>
<dbReference type="InterPro" id="IPR013083">
    <property type="entry name" value="Znf_RING/FYVE/PHD"/>
</dbReference>
<evidence type="ECO:0000256" key="10">
    <source>
        <dbReference type="ARBA" id="ARBA00022837"/>
    </source>
</evidence>
<dbReference type="EC" id="2.3.2.27" evidence="12"/>
<dbReference type="FunFam" id="1.10.238.10:FF:000022">
    <property type="entry name" value="E3 ubiquitin-protein ligase CBL"/>
    <property type="match status" value="1"/>
</dbReference>
<dbReference type="PROSITE" id="PS50030">
    <property type="entry name" value="UBA"/>
    <property type="match status" value="1"/>
</dbReference>
<dbReference type="Gene3D" id="3.30.505.10">
    <property type="entry name" value="SH2 domain"/>
    <property type="match status" value="1"/>
</dbReference>
<evidence type="ECO:0000259" key="14">
    <source>
        <dbReference type="PROSITE" id="PS50030"/>
    </source>
</evidence>
<keyword evidence="10 12" id="KW-0106">Calcium</keyword>
<dbReference type="PROSITE" id="PS51506">
    <property type="entry name" value="CBL_PTB"/>
    <property type="match status" value="1"/>
</dbReference>
<dbReference type="PANTHER" id="PTHR23007">
    <property type="entry name" value="CBL"/>
    <property type="match status" value="1"/>
</dbReference>
<dbReference type="SMART" id="SM00184">
    <property type="entry name" value="RING"/>
    <property type="match status" value="1"/>
</dbReference>
<comment type="subcellular location">
    <subcellularLocation>
        <location evidence="2">Cytoplasm</location>
    </subcellularLocation>
</comment>
<dbReference type="Pfam" id="PF13920">
    <property type="entry name" value="zf-C3HC4_3"/>
    <property type="match status" value="1"/>
</dbReference>
<dbReference type="InterPro" id="IPR024159">
    <property type="entry name" value="Cbl_PTB"/>
</dbReference>
<evidence type="ECO:0000256" key="5">
    <source>
        <dbReference type="ARBA" id="ARBA00022679"/>
    </source>
</evidence>
<dbReference type="GO" id="GO:0023051">
    <property type="term" value="P:regulation of signaling"/>
    <property type="evidence" value="ECO:0007669"/>
    <property type="project" value="InterPro"/>
</dbReference>
<dbReference type="GO" id="GO:0030971">
    <property type="term" value="F:receptor tyrosine kinase binding"/>
    <property type="evidence" value="ECO:0007669"/>
    <property type="project" value="TreeGrafter"/>
</dbReference>
<proteinExistence type="predicted"/>
<feature type="domain" description="UBA" evidence="14">
    <location>
        <begin position="836"/>
        <end position="876"/>
    </location>
</feature>
<comment type="caution">
    <text evidence="17">The sequence shown here is derived from an EMBL/GenBank/DDBJ whole genome shotgun (WGS) entry which is preliminary data.</text>
</comment>
<dbReference type="InterPro" id="IPR014741">
    <property type="entry name" value="Adaptor_Cbl_EF_hand-like"/>
</dbReference>
<keyword evidence="6 12" id="KW-0479">Metal-binding</keyword>
<dbReference type="FunFam" id="3.30.505.10:FF:000007">
    <property type="entry name" value="E3 ubiquitin-protein ligase CBL"/>
    <property type="match status" value="1"/>
</dbReference>
<feature type="region of interest" description="Disordered" evidence="13">
    <location>
        <begin position="538"/>
        <end position="574"/>
    </location>
</feature>
<dbReference type="InterPro" id="IPR011992">
    <property type="entry name" value="EF-hand-dom_pair"/>
</dbReference>
<evidence type="ECO:0000256" key="13">
    <source>
        <dbReference type="SAM" id="MobiDB-lite"/>
    </source>
</evidence>
<dbReference type="InterPro" id="IPR015940">
    <property type="entry name" value="UBA"/>
</dbReference>
<feature type="domain" description="RING-type" evidence="15">
    <location>
        <begin position="369"/>
        <end position="409"/>
    </location>
</feature>
<dbReference type="SMART" id="SM00165">
    <property type="entry name" value="UBA"/>
    <property type="match status" value="1"/>
</dbReference>
<dbReference type="GO" id="GO:0005509">
    <property type="term" value="F:calcium ion binding"/>
    <property type="evidence" value="ECO:0007669"/>
    <property type="project" value="UniProtKB-UniRule"/>
</dbReference>
<evidence type="ECO:0000256" key="9">
    <source>
        <dbReference type="ARBA" id="ARBA00022833"/>
    </source>
</evidence>
<dbReference type="CDD" id="cd16708">
    <property type="entry name" value="RING-HC_Cbl"/>
    <property type="match status" value="1"/>
</dbReference>
<keyword evidence="18" id="KW-1185">Reference proteome</keyword>
<dbReference type="GO" id="GO:0045121">
    <property type="term" value="C:membrane raft"/>
    <property type="evidence" value="ECO:0007669"/>
    <property type="project" value="TreeGrafter"/>
</dbReference>
<dbReference type="InterPro" id="IPR036537">
    <property type="entry name" value="Adaptor_Cbl_N_dom_sf"/>
</dbReference>
<evidence type="ECO:0000256" key="12">
    <source>
        <dbReference type="RuleBase" id="RU367001"/>
    </source>
</evidence>
<feature type="domain" description="Cbl-PTB" evidence="16">
    <location>
        <begin position="35"/>
        <end position="339"/>
    </location>
</feature>
<dbReference type="GO" id="GO:0001784">
    <property type="term" value="F:phosphotyrosine residue binding"/>
    <property type="evidence" value="ECO:0007669"/>
    <property type="project" value="UniProtKB-UniRule"/>
</dbReference>
<protein>
    <recommendedName>
        <fullName evidence="12">E3 ubiquitin-protein ligase CBL</fullName>
        <ecNumber evidence="12">2.3.2.27</ecNumber>
    </recommendedName>
</protein>
<dbReference type="Pfam" id="PF02262">
    <property type="entry name" value="Cbl_N"/>
    <property type="match status" value="1"/>
</dbReference>
<name>A0A9P9YP34_9MUSC</name>
<dbReference type="Gene3D" id="1.10.8.10">
    <property type="entry name" value="DNA helicase RuvA subunit, C-terminal domain"/>
    <property type="match status" value="1"/>
</dbReference>
<feature type="region of interest" description="Disordered" evidence="13">
    <location>
        <begin position="422"/>
        <end position="447"/>
    </location>
</feature>
<dbReference type="EMBL" id="JAMKOV010000004">
    <property type="protein sequence ID" value="KAI8040548.1"/>
    <property type="molecule type" value="Genomic_DNA"/>
</dbReference>
<evidence type="ECO:0000256" key="8">
    <source>
        <dbReference type="ARBA" id="ARBA00022786"/>
    </source>
</evidence>
<dbReference type="SUPFAM" id="SSF55550">
    <property type="entry name" value="SH2 domain"/>
    <property type="match status" value="1"/>
</dbReference>
<organism evidence="17 18">
    <name type="scientific">Drosophila gunungcola</name>
    <name type="common">fruit fly</name>
    <dbReference type="NCBI Taxonomy" id="103775"/>
    <lineage>
        <taxon>Eukaryota</taxon>
        <taxon>Metazoa</taxon>
        <taxon>Ecdysozoa</taxon>
        <taxon>Arthropoda</taxon>
        <taxon>Hexapoda</taxon>
        <taxon>Insecta</taxon>
        <taxon>Pterygota</taxon>
        <taxon>Neoptera</taxon>
        <taxon>Endopterygota</taxon>
        <taxon>Diptera</taxon>
        <taxon>Brachycera</taxon>
        <taxon>Muscomorpha</taxon>
        <taxon>Ephydroidea</taxon>
        <taxon>Drosophilidae</taxon>
        <taxon>Drosophila</taxon>
        <taxon>Sophophora</taxon>
    </lineage>
</organism>
<dbReference type="GO" id="GO:0005886">
    <property type="term" value="C:plasma membrane"/>
    <property type="evidence" value="ECO:0007669"/>
    <property type="project" value="TreeGrafter"/>
</dbReference>
<feature type="region of interest" description="Disordered" evidence="13">
    <location>
        <begin position="591"/>
        <end position="668"/>
    </location>
</feature>
<evidence type="ECO:0000313" key="18">
    <source>
        <dbReference type="Proteomes" id="UP001059596"/>
    </source>
</evidence>
<evidence type="ECO:0000256" key="2">
    <source>
        <dbReference type="ARBA" id="ARBA00004496"/>
    </source>
</evidence>
<dbReference type="PROSITE" id="PS00518">
    <property type="entry name" value="ZF_RING_1"/>
    <property type="match status" value="1"/>
</dbReference>
<keyword evidence="5 12" id="KW-0808">Transferase</keyword>
<feature type="compositionally biased region" description="Low complexity" evidence="13">
    <location>
        <begin position="538"/>
        <end position="560"/>
    </location>
</feature>
<dbReference type="SUPFAM" id="SSF47473">
    <property type="entry name" value="EF-hand"/>
    <property type="match status" value="1"/>
</dbReference>
<keyword evidence="7 11" id="KW-0863">Zinc-finger</keyword>
<dbReference type="Gene3D" id="1.10.238.10">
    <property type="entry name" value="EF-hand"/>
    <property type="match status" value="1"/>
</dbReference>
<comment type="function">
    <text evidence="12">E3 ubiquitin-protein ligase which accepts ubiquitin from specific E2 ubiquitin-conjugating enzymes, and transfers it to substrates, generally promoting their degradation by the proteasome.</text>
</comment>
<evidence type="ECO:0000256" key="4">
    <source>
        <dbReference type="ARBA" id="ARBA00022490"/>
    </source>
</evidence>
<dbReference type="InterPro" id="IPR009060">
    <property type="entry name" value="UBA-like_sf"/>
</dbReference>
<evidence type="ECO:0000256" key="1">
    <source>
        <dbReference type="ARBA" id="ARBA00000900"/>
    </source>
</evidence>
<dbReference type="FunFam" id="1.20.930.20:FF:000001">
    <property type="entry name" value="E3 ubiquitin-protein ligase CBL"/>
    <property type="match status" value="1"/>
</dbReference>
<dbReference type="SUPFAM" id="SSF47668">
    <property type="entry name" value="N-terminal domain of cbl (N-cbl)"/>
    <property type="match status" value="1"/>
</dbReference>
<dbReference type="InterPro" id="IPR003153">
    <property type="entry name" value="Adaptor_Cbl_N_hlx"/>
</dbReference>
<dbReference type="CDD" id="cd09920">
    <property type="entry name" value="SH2_Cbl-b_TKB"/>
    <property type="match status" value="1"/>
</dbReference>